<feature type="region of interest" description="Disordered" evidence="1">
    <location>
        <begin position="87"/>
        <end position="109"/>
    </location>
</feature>
<protein>
    <submittedName>
        <fullName evidence="2">Uncharacterized protein</fullName>
    </submittedName>
</protein>
<dbReference type="AlphaFoldDB" id="A0A498SRH8"/>
<name>A0A498SRH8_ACAVI</name>
<evidence type="ECO:0000256" key="1">
    <source>
        <dbReference type="SAM" id="MobiDB-lite"/>
    </source>
</evidence>
<sequence length="208" mass="23301">MSESEEVAHTANDETMDSASILSMNESETTEDDDMTIRSDSNPAIFTAPLSYQSVHLSSEFDKTLPYFTAVTGLYSNDVQGTRYHGDNKRTHDGHTNRFDNSTSKHHSRHRQHFSSILRTHVWGWIIETFCMSCVTEVDRLVSRSGFARLPFAPFPAPRELHKKSSEELRPSSSSTGTVERGVEYSLADAADQGPPAKKPRQNTFSEA</sequence>
<dbReference type="EMBL" id="UPTC01001225">
    <property type="protein sequence ID" value="VBB31416.1"/>
    <property type="molecule type" value="Genomic_DNA"/>
</dbReference>
<accession>A0A498SRH8</accession>
<organism evidence="2 3">
    <name type="scientific">Acanthocheilonema viteae</name>
    <name type="common">Filarial nematode worm</name>
    <name type="synonym">Dipetalonema viteae</name>
    <dbReference type="NCBI Taxonomy" id="6277"/>
    <lineage>
        <taxon>Eukaryota</taxon>
        <taxon>Metazoa</taxon>
        <taxon>Ecdysozoa</taxon>
        <taxon>Nematoda</taxon>
        <taxon>Chromadorea</taxon>
        <taxon>Rhabditida</taxon>
        <taxon>Spirurina</taxon>
        <taxon>Spiruromorpha</taxon>
        <taxon>Filarioidea</taxon>
        <taxon>Onchocercidae</taxon>
        <taxon>Acanthocheilonema</taxon>
    </lineage>
</organism>
<dbReference type="OrthoDB" id="10507289at2759"/>
<feature type="region of interest" description="Disordered" evidence="1">
    <location>
        <begin position="158"/>
        <end position="208"/>
    </location>
</feature>
<evidence type="ECO:0000313" key="3">
    <source>
        <dbReference type="Proteomes" id="UP000276991"/>
    </source>
</evidence>
<proteinExistence type="predicted"/>
<feature type="compositionally biased region" description="Basic and acidic residues" evidence="1">
    <location>
        <begin position="1"/>
        <end position="12"/>
    </location>
</feature>
<gene>
    <name evidence="2" type="ORF">NAV_LOCUS6207</name>
</gene>
<keyword evidence="3" id="KW-1185">Reference proteome</keyword>
<feature type="compositionally biased region" description="Basic and acidic residues" evidence="1">
    <location>
        <begin position="87"/>
        <end position="98"/>
    </location>
</feature>
<evidence type="ECO:0000313" key="2">
    <source>
        <dbReference type="EMBL" id="VBB31416.1"/>
    </source>
</evidence>
<reference evidence="2 3" key="1">
    <citation type="submission" date="2018-08" db="EMBL/GenBank/DDBJ databases">
        <authorList>
            <person name="Laetsch R D."/>
            <person name="Stevens L."/>
            <person name="Kumar S."/>
            <person name="Blaxter L. M."/>
        </authorList>
    </citation>
    <scope>NUCLEOTIDE SEQUENCE [LARGE SCALE GENOMIC DNA]</scope>
</reference>
<feature type="compositionally biased region" description="Basic and acidic residues" evidence="1">
    <location>
        <begin position="159"/>
        <end position="170"/>
    </location>
</feature>
<feature type="region of interest" description="Disordered" evidence="1">
    <location>
        <begin position="1"/>
        <end position="20"/>
    </location>
</feature>
<dbReference type="Proteomes" id="UP000276991">
    <property type="component" value="Unassembled WGS sequence"/>
</dbReference>